<evidence type="ECO:0000313" key="1">
    <source>
        <dbReference type="EMBL" id="QDV34592.1"/>
    </source>
</evidence>
<accession>A0A518H173</accession>
<dbReference type="Pfam" id="PF10127">
    <property type="entry name" value="RlaP"/>
    <property type="match status" value="1"/>
</dbReference>
<dbReference type="KEGG" id="tpla:ElP_24820"/>
<organism evidence="1 2">
    <name type="scientific">Tautonia plasticadhaerens</name>
    <dbReference type="NCBI Taxonomy" id="2527974"/>
    <lineage>
        <taxon>Bacteria</taxon>
        <taxon>Pseudomonadati</taxon>
        <taxon>Planctomycetota</taxon>
        <taxon>Planctomycetia</taxon>
        <taxon>Isosphaerales</taxon>
        <taxon>Isosphaeraceae</taxon>
        <taxon>Tautonia</taxon>
    </lineage>
</organism>
<dbReference type="PANTHER" id="PTHR34817:SF1">
    <property type="entry name" value="NUCLEOTIDYLTRANSFERASE"/>
    <property type="match status" value="1"/>
</dbReference>
<reference evidence="1 2" key="1">
    <citation type="submission" date="2019-02" db="EMBL/GenBank/DDBJ databases">
        <title>Deep-cultivation of Planctomycetes and their phenomic and genomic characterization uncovers novel biology.</title>
        <authorList>
            <person name="Wiegand S."/>
            <person name="Jogler M."/>
            <person name="Boedeker C."/>
            <person name="Pinto D."/>
            <person name="Vollmers J."/>
            <person name="Rivas-Marin E."/>
            <person name="Kohn T."/>
            <person name="Peeters S.H."/>
            <person name="Heuer A."/>
            <person name="Rast P."/>
            <person name="Oberbeckmann S."/>
            <person name="Bunk B."/>
            <person name="Jeske O."/>
            <person name="Meyerdierks A."/>
            <person name="Storesund J.E."/>
            <person name="Kallscheuer N."/>
            <person name="Luecker S."/>
            <person name="Lage O.M."/>
            <person name="Pohl T."/>
            <person name="Merkel B.J."/>
            <person name="Hornburger P."/>
            <person name="Mueller R.-W."/>
            <person name="Bruemmer F."/>
            <person name="Labrenz M."/>
            <person name="Spormann A.M."/>
            <person name="Op den Camp H."/>
            <person name="Overmann J."/>
            <person name="Amann R."/>
            <person name="Jetten M.S.M."/>
            <person name="Mascher T."/>
            <person name="Medema M.H."/>
            <person name="Devos D.P."/>
            <person name="Kaster A.-K."/>
            <person name="Ovreas L."/>
            <person name="Rohde M."/>
            <person name="Galperin M.Y."/>
            <person name="Jogler C."/>
        </authorList>
    </citation>
    <scope>NUCLEOTIDE SEQUENCE [LARGE SCALE GENOMIC DNA]</scope>
    <source>
        <strain evidence="1 2">ElP</strain>
    </source>
</reference>
<dbReference type="Proteomes" id="UP000317835">
    <property type="component" value="Chromosome"/>
</dbReference>
<dbReference type="AlphaFoldDB" id="A0A518H173"/>
<evidence type="ECO:0000313" key="2">
    <source>
        <dbReference type="Proteomes" id="UP000317835"/>
    </source>
</evidence>
<keyword evidence="1" id="KW-0808">Transferase</keyword>
<keyword evidence="2" id="KW-1185">Reference proteome</keyword>
<dbReference type="EMBL" id="CP036426">
    <property type="protein sequence ID" value="QDV34592.1"/>
    <property type="molecule type" value="Genomic_DNA"/>
</dbReference>
<dbReference type="PANTHER" id="PTHR34817">
    <property type="entry name" value="NUCLEOTIDYLTRANSFERASE"/>
    <property type="match status" value="1"/>
</dbReference>
<dbReference type="InterPro" id="IPR018775">
    <property type="entry name" value="RlaP"/>
</dbReference>
<protein>
    <submittedName>
        <fullName evidence="1">Putative nucleotidyltransferase</fullName>
    </submittedName>
</protein>
<dbReference type="GO" id="GO:0016740">
    <property type="term" value="F:transferase activity"/>
    <property type="evidence" value="ECO:0007669"/>
    <property type="project" value="UniProtKB-KW"/>
</dbReference>
<name>A0A518H173_9BACT</name>
<gene>
    <name evidence="1" type="ORF">ElP_24820</name>
</gene>
<proteinExistence type="predicted"/>
<sequence length="93" mass="9942">MTGSVTADALERLRRAVARQPYPLVFATVGGAPPYGFPSPDSDYDLRGCHVLPLREVVGLGTGRETVEASANDGGLELDLVTHDAREFFGLLL</sequence>